<comment type="caution">
    <text evidence="1">The sequence shown here is derived from an EMBL/GenBank/DDBJ whole genome shotgun (WGS) entry which is preliminary data.</text>
</comment>
<feature type="non-terminal residue" evidence="1">
    <location>
        <position position="291"/>
    </location>
</feature>
<sequence length="291" mass="30277">MLGNHIGFSQPNVSSNNNNSGGSSDSGGTNPNVPSRVSPIYIEENQSLSLSYNTPSSNATAKPLSIPFGSSMPQSTPSAISAASTINSRSRHSRTASYGTSLLDSLNESKMMQSHAFAPISRPSQRGHSRHMTVTTLWDDGDDDSDPLLESSIANRFSADIMQLRSSTPSHSKSTSPPNASEDTLRAIGSTLSRPTNVLDNINELPNDSASHLGATAAGSDIPGSVAVSSTSGHGISGIISASSPLRNSYSSTSLRSAFIRPRGSTTHVPNLSTASIFDGQIWGTITGGSK</sequence>
<reference evidence="1" key="1">
    <citation type="submission" date="2022-06" db="EMBL/GenBank/DDBJ databases">
        <title>Phylogenomic reconstructions and comparative analyses of Kickxellomycotina fungi.</title>
        <authorList>
            <person name="Reynolds N.K."/>
            <person name="Stajich J.E."/>
            <person name="Barry K."/>
            <person name="Grigoriev I.V."/>
            <person name="Crous P."/>
            <person name="Smith M.E."/>
        </authorList>
    </citation>
    <scope>NUCLEOTIDE SEQUENCE</scope>
    <source>
        <strain evidence="1">RSA 2271</strain>
    </source>
</reference>
<evidence type="ECO:0000313" key="1">
    <source>
        <dbReference type="EMBL" id="KAJ1678298.1"/>
    </source>
</evidence>
<proteinExistence type="predicted"/>
<accession>A0ACC1HP33</accession>
<keyword evidence="2" id="KW-1185">Reference proteome</keyword>
<protein>
    <submittedName>
        <fullName evidence="1">Uncharacterized protein</fullName>
    </submittedName>
</protein>
<evidence type="ECO:0000313" key="2">
    <source>
        <dbReference type="Proteomes" id="UP001145114"/>
    </source>
</evidence>
<gene>
    <name evidence="1" type="ORF">EV182_004349</name>
</gene>
<dbReference type="Proteomes" id="UP001145114">
    <property type="component" value="Unassembled WGS sequence"/>
</dbReference>
<name>A0ACC1HP33_9FUNG</name>
<dbReference type="EMBL" id="JAMZIH010001316">
    <property type="protein sequence ID" value="KAJ1678298.1"/>
    <property type="molecule type" value="Genomic_DNA"/>
</dbReference>
<organism evidence="1 2">
    <name type="scientific">Spiromyces aspiralis</name>
    <dbReference type="NCBI Taxonomy" id="68401"/>
    <lineage>
        <taxon>Eukaryota</taxon>
        <taxon>Fungi</taxon>
        <taxon>Fungi incertae sedis</taxon>
        <taxon>Zoopagomycota</taxon>
        <taxon>Kickxellomycotina</taxon>
        <taxon>Kickxellomycetes</taxon>
        <taxon>Kickxellales</taxon>
        <taxon>Kickxellaceae</taxon>
        <taxon>Spiromyces</taxon>
    </lineage>
</organism>